<proteinExistence type="predicted"/>
<reference evidence="2" key="1">
    <citation type="journal article" date="2021" name="Nat. Commun.">
        <title>Genetic determinants of endophytism in the Arabidopsis root mycobiome.</title>
        <authorList>
            <person name="Mesny F."/>
            <person name="Miyauchi S."/>
            <person name="Thiergart T."/>
            <person name="Pickel B."/>
            <person name="Atanasova L."/>
            <person name="Karlsson M."/>
            <person name="Huettel B."/>
            <person name="Barry K.W."/>
            <person name="Haridas S."/>
            <person name="Chen C."/>
            <person name="Bauer D."/>
            <person name="Andreopoulos W."/>
            <person name="Pangilinan J."/>
            <person name="LaButti K."/>
            <person name="Riley R."/>
            <person name="Lipzen A."/>
            <person name="Clum A."/>
            <person name="Drula E."/>
            <person name="Henrissat B."/>
            <person name="Kohler A."/>
            <person name="Grigoriev I.V."/>
            <person name="Martin F.M."/>
            <person name="Hacquard S."/>
        </authorList>
    </citation>
    <scope>NUCLEOTIDE SEQUENCE</scope>
    <source>
        <strain evidence="2">MPI-CAGE-AT-0021</strain>
    </source>
</reference>
<feature type="region of interest" description="Disordered" evidence="1">
    <location>
        <begin position="101"/>
        <end position="136"/>
    </location>
</feature>
<dbReference type="Proteomes" id="UP000717696">
    <property type="component" value="Unassembled WGS sequence"/>
</dbReference>
<comment type="caution">
    <text evidence="2">The sequence shown here is derived from an EMBL/GenBank/DDBJ whole genome shotgun (WGS) entry which is preliminary data.</text>
</comment>
<organism evidence="2 3">
    <name type="scientific">Dactylonectria estremocensis</name>
    <dbReference type="NCBI Taxonomy" id="1079267"/>
    <lineage>
        <taxon>Eukaryota</taxon>
        <taxon>Fungi</taxon>
        <taxon>Dikarya</taxon>
        <taxon>Ascomycota</taxon>
        <taxon>Pezizomycotina</taxon>
        <taxon>Sordariomycetes</taxon>
        <taxon>Hypocreomycetidae</taxon>
        <taxon>Hypocreales</taxon>
        <taxon>Nectriaceae</taxon>
        <taxon>Dactylonectria</taxon>
    </lineage>
</organism>
<feature type="region of interest" description="Disordered" evidence="1">
    <location>
        <begin position="176"/>
        <end position="221"/>
    </location>
</feature>
<gene>
    <name evidence="2" type="ORF">B0J13DRAFT_282093</name>
</gene>
<feature type="compositionally biased region" description="Low complexity" evidence="1">
    <location>
        <begin position="105"/>
        <end position="115"/>
    </location>
</feature>
<sequence>MVGTWAIFGGLMSEGRLLGDWVAGKRALRYAVRTNVTAAPVNYEQCAPSNVTGNGTRPLHWELQVTNRPAHEWMSGAVSSMIHSALVASALWPAARARFPRGTRPEAAPEATPEAAPERRLRRRGSTCRSGRVSGTATKGCFGEFGGLGLESSESKAAPSGGLNVGIPSWLVGGQGRFEARHSKPHPATPHAKVTGEHEAPTEQDPTEKQKLGRGKDATSR</sequence>
<evidence type="ECO:0000313" key="3">
    <source>
        <dbReference type="Proteomes" id="UP000717696"/>
    </source>
</evidence>
<protein>
    <submittedName>
        <fullName evidence="2">Uncharacterized protein</fullName>
    </submittedName>
</protein>
<evidence type="ECO:0000313" key="2">
    <source>
        <dbReference type="EMBL" id="KAH7150047.1"/>
    </source>
</evidence>
<keyword evidence="3" id="KW-1185">Reference proteome</keyword>
<name>A0A9P9J965_9HYPO</name>
<dbReference type="AlphaFoldDB" id="A0A9P9J965"/>
<feature type="compositionally biased region" description="Basic and acidic residues" evidence="1">
    <location>
        <begin position="194"/>
        <end position="221"/>
    </location>
</feature>
<accession>A0A9P9J965</accession>
<dbReference type="EMBL" id="JAGMUU010000006">
    <property type="protein sequence ID" value="KAH7150047.1"/>
    <property type="molecule type" value="Genomic_DNA"/>
</dbReference>
<evidence type="ECO:0000256" key="1">
    <source>
        <dbReference type="SAM" id="MobiDB-lite"/>
    </source>
</evidence>
<dbReference type="OrthoDB" id="10661577at2759"/>